<dbReference type="Pfam" id="PF13689">
    <property type="entry name" value="DUF4154"/>
    <property type="match status" value="1"/>
</dbReference>
<reference evidence="1 2" key="1">
    <citation type="journal article" date="2016" name="Front. Microbiol.">
        <title>Fuerstia marisgermanicae gen. nov., sp. nov., an Unusual Member of the Phylum Planctomycetes from the German Wadden Sea.</title>
        <authorList>
            <person name="Kohn T."/>
            <person name="Heuer A."/>
            <person name="Jogler M."/>
            <person name="Vollmers J."/>
            <person name="Boedeker C."/>
            <person name="Bunk B."/>
            <person name="Rast P."/>
            <person name="Borchert D."/>
            <person name="Glockner I."/>
            <person name="Freese H.M."/>
            <person name="Klenk H.P."/>
            <person name="Overmann J."/>
            <person name="Kaster A.K."/>
            <person name="Rohde M."/>
            <person name="Wiegand S."/>
            <person name="Jogler C."/>
        </authorList>
    </citation>
    <scope>NUCLEOTIDE SEQUENCE [LARGE SCALE GENOMIC DNA]</scope>
    <source>
        <strain evidence="1 2">NH11</strain>
    </source>
</reference>
<dbReference type="KEGG" id="fmr:Fuma_00856"/>
<dbReference type="OrthoDB" id="277577at2"/>
<organism evidence="1 2">
    <name type="scientific">Fuerstiella marisgermanici</name>
    <dbReference type="NCBI Taxonomy" id="1891926"/>
    <lineage>
        <taxon>Bacteria</taxon>
        <taxon>Pseudomonadati</taxon>
        <taxon>Planctomycetota</taxon>
        <taxon>Planctomycetia</taxon>
        <taxon>Planctomycetales</taxon>
        <taxon>Planctomycetaceae</taxon>
        <taxon>Fuerstiella</taxon>
    </lineage>
</organism>
<evidence type="ECO:0000313" key="1">
    <source>
        <dbReference type="EMBL" id="APZ91270.1"/>
    </source>
</evidence>
<dbReference type="AlphaFoldDB" id="A0A1P8WB20"/>
<protein>
    <recommendedName>
        <fullName evidence="3">DUF4154 domain-containing protein</fullName>
    </recommendedName>
</protein>
<dbReference type="Proteomes" id="UP000187735">
    <property type="component" value="Chromosome"/>
</dbReference>
<dbReference type="RefSeq" id="WP_077023056.1">
    <property type="nucleotide sequence ID" value="NZ_CP017641.1"/>
</dbReference>
<evidence type="ECO:0008006" key="3">
    <source>
        <dbReference type="Google" id="ProtNLM"/>
    </source>
</evidence>
<proteinExistence type="predicted"/>
<keyword evidence="2" id="KW-1185">Reference proteome</keyword>
<dbReference type="EMBL" id="CP017641">
    <property type="protein sequence ID" value="APZ91270.1"/>
    <property type="molecule type" value="Genomic_DNA"/>
</dbReference>
<sequence length="215" mass="23439">MRLQLSMPDESMILTQRLVACALVLAVFLCDVGIAQERVIDREPKIKAVYVYKFIHYIDWPDDAFADAAAPVVIGTIGPNPVNAYLKRIASGRQAGDRSLIYREIVSTEQAASCHLIFVSANASADLVTGVFQGLKNAPVVLVGETPRFVSDGGVIGFHVVDNKVRLKLSLHAATSRGLKVSSQLAKLADIVDEKQLPRKTTHEFSEKNRLGAAR</sequence>
<name>A0A1P8WB20_9PLAN</name>
<evidence type="ECO:0000313" key="2">
    <source>
        <dbReference type="Proteomes" id="UP000187735"/>
    </source>
</evidence>
<dbReference type="STRING" id="1891926.Fuma_00856"/>
<dbReference type="InterPro" id="IPR025293">
    <property type="entry name" value="YfiR/HmsC-like"/>
</dbReference>
<accession>A0A1P8WB20</accession>
<gene>
    <name evidence="1" type="ORF">Fuma_00856</name>
</gene>